<dbReference type="KEGG" id="shaw:CEB94_04880"/>
<dbReference type="Proteomes" id="UP000495940">
    <property type="component" value="Chromosome"/>
</dbReference>
<sequence>MRVVIAGGHGKIALILEKLLSERGRSVAGFIRNPAQAVDLAEAGAEALVVDLEKTTAKDVAKHLRGADAVVFAAGAGPGSGAARKESVDRDAAVLLAHAAEAAGVGRYLLVSAMGDHLRADPSTFDEEFGIYMRAKAAAEDAIRARTALRTTIIRPGLLNNEPGTGRVDLAERTGTGPIPRADVAAVLLALLDEPRLDGRTVEVIGGGTPVPDAVAALASH</sequence>
<dbReference type="InterPro" id="IPR016040">
    <property type="entry name" value="NAD(P)-bd_dom"/>
</dbReference>
<proteinExistence type="predicted"/>
<gene>
    <name evidence="2" type="ORF">CEB94_04880</name>
</gene>
<feature type="domain" description="NAD(P)-binding" evidence="1">
    <location>
        <begin position="7"/>
        <end position="195"/>
    </location>
</feature>
<dbReference type="CDD" id="cd05243">
    <property type="entry name" value="SDR_a5"/>
    <property type="match status" value="1"/>
</dbReference>
<evidence type="ECO:0000313" key="3">
    <source>
        <dbReference type="Proteomes" id="UP000495940"/>
    </source>
</evidence>
<name>A0A6G5R841_9ACTN</name>
<dbReference type="RefSeq" id="WP_175430960.1">
    <property type="nucleotide sequence ID" value="NZ_CP021978.1"/>
</dbReference>
<dbReference type="PANTHER" id="PTHR15020">
    <property type="entry name" value="FLAVIN REDUCTASE-RELATED"/>
    <property type="match status" value="1"/>
</dbReference>
<dbReference type="EMBL" id="CP021978">
    <property type="protein sequence ID" value="QCD54258.1"/>
    <property type="molecule type" value="Genomic_DNA"/>
</dbReference>
<keyword evidence="3" id="KW-1185">Reference proteome</keyword>
<organism evidence="2 3">
    <name type="scientific">Streptomyces hawaiiensis</name>
    <dbReference type="NCBI Taxonomy" id="67305"/>
    <lineage>
        <taxon>Bacteria</taxon>
        <taxon>Bacillati</taxon>
        <taxon>Actinomycetota</taxon>
        <taxon>Actinomycetes</taxon>
        <taxon>Kitasatosporales</taxon>
        <taxon>Streptomycetaceae</taxon>
        <taxon>Streptomyces</taxon>
    </lineage>
</organism>
<evidence type="ECO:0000259" key="1">
    <source>
        <dbReference type="Pfam" id="PF13460"/>
    </source>
</evidence>
<dbReference type="Pfam" id="PF13460">
    <property type="entry name" value="NAD_binding_10"/>
    <property type="match status" value="1"/>
</dbReference>
<protein>
    <submittedName>
        <fullName evidence="2">NAD-dependent dehydratase</fullName>
    </submittedName>
</protein>
<dbReference type="AlphaFoldDB" id="A0A6G5R841"/>
<evidence type="ECO:0000313" key="2">
    <source>
        <dbReference type="EMBL" id="QCD54258.1"/>
    </source>
</evidence>
<dbReference type="InterPro" id="IPR036291">
    <property type="entry name" value="NAD(P)-bd_dom_sf"/>
</dbReference>
<dbReference type="PANTHER" id="PTHR15020:SF50">
    <property type="entry name" value="UPF0659 PROTEIN YMR090W"/>
    <property type="match status" value="1"/>
</dbReference>
<dbReference type="Gene3D" id="3.40.50.720">
    <property type="entry name" value="NAD(P)-binding Rossmann-like Domain"/>
    <property type="match status" value="1"/>
</dbReference>
<dbReference type="SUPFAM" id="SSF51735">
    <property type="entry name" value="NAD(P)-binding Rossmann-fold domains"/>
    <property type="match status" value="1"/>
</dbReference>
<reference evidence="2 3" key="1">
    <citation type="submission" date="2017-06" db="EMBL/GenBank/DDBJ databases">
        <title>Complete Genome Sequence of Streptomyces hawaiiensis NRRL 15010 and insights into acyldepsipeptides biosynthesis.</title>
        <authorList>
            <person name="Mariita R.M."/>
            <person name="Sello J.K."/>
        </authorList>
    </citation>
    <scope>NUCLEOTIDE SEQUENCE [LARGE SCALE GENOMIC DNA]</scope>
    <source>
        <strain evidence="2 3">ATCC 12236</strain>
    </source>
</reference>
<accession>A0A6G5R841</accession>